<organism evidence="2 3">
    <name type="scientific">Camelina sativa</name>
    <name type="common">False flax</name>
    <name type="synonym">Myagrum sativum</name>
    <dbReference type="NCBI Taxonomy" id="90675"/>
    <lineage>
        <taxon>Eukaryota</taxon>
        <taxon>Viridiplantae</taxon>
        <taxon>Streptophyta</taxon>
        <taxon>Embryophyta</taxon>
        <taxon>Tracheophyta</taxon>
        <taxon>Spermatophyta</taxon>
        <taxon>Magnoliopsida</taxon>
        <taxon>eudicotyledons</taxon>
        <taxon>Gunneridae</taxon>
        <taxon>Pentapetalae</taxon>
        <taxon>rosids</taxon>
        <taxon>malvids</taxon>
        <taxon>Brassicales</taxon>
        <taxon>Brassicaceae</taxon>
        <taxon>Camelineae</taxon>
        <taxon>Camelina</taxon>
    </lineage>
</organism>
<sequence>MARYHMRPLILFLVLALLVLTISPSQGFLGTETKIKSEVFFSPKLVMSPGSVSNSYFFDIEFPRVHIGLKGFDAELVNEAGKPVPLHETYLHHWNVYPYYARKGSSKLPREEMFRNLGSNLDTTSSDIIIVKNGGLCMSTLIYYFGSASETRHTSSYIPDPYAIEIDNLEERPDGYEFKWHLNVHAIDTRGVKDKRGCLECRCDLYNVTVDEYGRALISRCFRVIS</sequence>
<evidence type="ECO:0000313" key="2">
    <source>
        <dbReference type="Proteomes" id="UP000694864"/>
    </source>
</evidence>
<reference evidence="2" key="1">
    <citation type="journal article" date="2014" name="Nat. Commun.">
        <title>The emerging biofuel crop Camelina sativa retains a highly undifferentiated hexaploid genome structure.</title>
        <authorList>
            <person name="Kagale S."/>
            <person name="Koh C."/>
            <person name="Nixon J."/>
            <person name="Bollina V."/>
            <person name="Clarke W.E."/>
            <person name="Tuteja R."/>
            <person name="Spillane C."/>
            <person name="Robinson S.J."/>
            <person name="Links M.G."/>
            <person name="Clarke C."/>
            <person name="Higgins E.E."/>
            <person name="Huebert T."/>
            <person name="Sharpe A.G."/>
            <person name="Parkin I.A."/>
        </authorList>
    </citation>
    <scope>NUCLEOTIDE SEQUENCE [LARGE SCALE GENOMIC DNA]</scope>
    <source>
        <strain evidence="2">cv. DH55</strain>
    </source>
</reference>
<keyword evidence="2" id="KW-1185">Reference proteome</keyword>
<dbReference type="PANTHER" id="PTHR33390:SF1">
    <property type="entry name" value="STRESS UP-REGULATED NOD 19 PROTEIN"/>
    <property type="match status" value="1"/>
</dbReference>
<dbReference type="Proteomes" id="UP000694864">
    <property type="component" value="Chromosome 2"/>
</dbReference>
<reference evidence="3" key="2">
    <citation type="submission" date="2025-08" db="UniProtKB">
        <authorList>
            <consortium name="RefSeq"/>
        </authorList>
    </citation>
    <scope>IDENTIFICATION</scope>
    <source>
        <tissue evidence="3">Leaf</tissue>
    </source>
</reference>
<name>A0ABM1R347_CAMSA</name>
<accession>A0ABM1R347</accession>
<dbReference type="GeneID" id="109129564"/>
<feature type="signal peptide" evidence="1">
    <location>
        <begin position="1"/>
        <end position="27"/>
    </location>
</feature>
<dbReference type="Pfam" id="PF07712">
    <property type="entry name" value="SURNod19"/>
    <property type="match status" value="1"/>
</dbReference>
<dbReference type="PANTHER" id="PTHR33390">
    <property type="entry name" value="STRESS UP-REGULATED NOD 19 PROTEIN"/>
    <property type="match status" value="1"/>
</dbReference>
<feature type="chain" id="PRO_5046253358" evidence="1">
    <location>
        <begin position="28"/>
        <end position="226"/>
    </location>
</feature>
<gene>
    <name evidence="3" type="primary">LOC109129564</name>
</gene>
<keyword evidence="1" id="KW-0732">Signal</keyword>
<dbReference type="RefSeq" id="XP_019093435.1">
    <property type="nucleotide sequence ID" value="XM_019237890.1"/>
</dbReference>
<dbReference type="InterPro" id="IPR011692">
    <property type="entry name" value="Stress_up-reg_Nod19"/>
</dbReference>
<protein>
    <submittedName>
        <fullName evidence="3">Uncharacterized protein LOC109129564</fullName>
    </submittedName>
</protein>
<evidence type="ECO:0000313" key="3">
    <source>
        <dbReference type="RefSeq" id="XP_019093435.1"/>
    </source>
</evidence>
<proteinExistence type="predicted"/>
<evidence type="ECO:0000256" key="1">
    <source>
        <dbReference type="SAM" id="SignalP"/>
    </source>
</evidence>